<dbReference type="EMBL" id="CACRTF010000010">
    <property type="protein sequence ID" value="VYS96601.1"/>
    <property type="molecule type" value="Genomic_DNA"/>
</dbReference>
<keyword evidence="3" id="KW-0547">Nucleotide-binding</keyword>
<evidence type="ECO:0000256" key="7">
    <source>
        <dbReference type="SAM" id="MobiDB-lite"/>
    </source>
</evidence>
<dbReference type="GO" id="GO:0042242">
    <property type="term" value="F:cobyrinic acid a,c-diamide synthase activity"/>
    <property type="evidence" value="ECO:0007669"/>
    <property type="project" value="InterPro"/>
</dbReference>
<dbReference type="SUPFAM" id="SSF52317">
    <property type="entry name" value="Class I glutamine amidotransferase-like"/>
    <property type="match status" value="1"/>
</dbReference>
<dbReference type="PANTHER" id="PTHR43873:SF1">
    <property type="entry name" value="COBYRINATE A,C-DIAMIDE SYNTHASE"/>
    <property type="match status" value="1"/>
</dbReference>
<dbReference type="GO" id="GO:0005524">
    <property type="term" value="F:ATP binding"/>
    <property type="evidence" value="ECO:0007669"/>
    <property type="project" value="UniProtKB-KW"/>
</dbReference>
<feature type="domain" description="CobQ/CobB/MinD/ParA nucleotide binding" evidence="8">
    <location>
        <begin position="4"/>
        <end position="247"/>
    </location>
</feature>
<dbReference type="Pfam" id="PF01656">
    <property type="entry name" value="CbiA"/>
    <property type="match status" value="1"/>
</dbReference>
<dbReference type="AlphaFoldDB" id="A0A6N2SWF6"/>
<evidence type="ECO:0000256" key="6">
    <source>
        <dbReference type="ARBA" id="ARBA00022962"/>
    </source>
</evidence>
<dbReference type="Pfam" id="PF07685">
    <property type="entry name" value="GATase_3"/>
    <property type="match status" value="1"/>
</dbReference>
<evidence type="ECO:0000259" key="9">
    <source>
        <dbReference type="Pfam" id="PF07685"/>
    </source>
</evidence>
<dbReference type="GeneID" id="23111952"/>
<gene>
    <name evidence="10" type="primary">cobB_1</name>
    <name evidence="10" type="ORF">CBLFYP116_01343</name>
</gene>
<feature type="region of interest" description="Disordered" evidence="7">
    <location>
        <begin position="559"/>
        <end position="583"/>
    </location>
</feature>
<proteinExistence type="predicted"/>
<organism evidence="10">
    <name type="scientific">Enterocloster bolteae</name>
    <dbReference type="NCBI Taxonomy" id="208479"/>
    <lineage>
        <taxon>Bacteria</taxon>
        <taxon>Bacillati</taxon>
        <taxon>Bacillota</taxon>
        <taxon>Clostridia</taxon>
        <taxon>Lachnospirales</taxon>
        <taxon>Lachnospiraceae</taxon>
        <taxon>Enterocloster</taxon>
    </lineage>
</organism>
<sequence>MAGVMIAAPGSGSGKTMVTCGLLTLLKRKGYNPAAFKCGPDYIDGLFHRRVLGVENGNLDSFFETGTHMRQKLSRSMEHHFVVAEGVMGYFDGLGGVSVQGSSFEIGRILGLPAILVVDGRGASVSLMALIQGFLECDTALLNSEKKAHGKTACDAECAAGTKDGECSKSQCNKSQCEKNAEKYHEKKTHELHRHIYGTSGCFGNRDENNNIGGIFFNRMSPMIYNRIKPMVEERFQVPVIGYLPELNFLQVGSRHLGLVLPDEIDGIRQQLEQLADRMDDTLEWEPLLKIAADAGGRDWAVPVREDAGAGQETGNAAGIKPGNELGNELGNKPGNKLGNKPGNIPHFRLGIARDEAFCFYYEDNLKAMEQAGARLVYFSPLHQKHLPEGLDGLILGGGYPENHGEALAANRTMRDSVAAAAASGMPILAECGGYLYLLDSLEGADGTVYPMAGVLKGRGYRAGKTGRFGYITLEPNRCLPYLQEGEEIKGHEFHYWDCDCGEDEFCMTAVKPKGGRSWPCMRTEKQVMAGFPHLYYPSCPGLVRRFTGQCVEYGQGHGREYDGQGHGGEYDGQEHDGEEHEQ</sequence>
<dbReference type="PROSITE" id="PS51274">
    <property type="entry name" value="GATASE_COBBQ"/>
    <property type="match status" value="1"/>
</dbReference>
<feature type="domain" description="CobB/CobQ-like glutamine amidotransferase" evidence="9">
    <location>
        <begin position="350"/>
        <end position="536"/>
    </location>
</feature>
<dbReference type="InterPro" id="IPR002586">
    <property type="entry name" value="CobQ/CobB/MinD/ParA_Nub-bd_dom"/>
</dbReference>
<dbReference type="InterPro" id="IPR027417">
    <property type="entry name" value="P-loop_NTPase"/>
</dbReference>
<dbReference type="SUPFAM" id="SSF52540">
    <property type="entry name" value="P-loop containing nucleoside triphosphate hydrolases"/>
    <property type="match status" value="1"/>
</dbReference>
<dbReference type="Gene3D" id="3.40.50.880">
    <property type="match status" value="1"/>
</dbReference>
<keyword evidence="5" id="KW-0460">Magnesium</keyword>
<keyword evidence="2" id="KW-0436">Ligase</keyword>
<reference evidence="10" key="1">
    <citation type="submission" date="2019-11" db="EMBL/GenBank/DDBJ databases">
        <authorList>
            <person name="Feng L."/>
        </authorList>
    </citation>
    <scope>NUCLEOTIDE SEQUENCE</scope>
    <source>
        <strain evidence="10">CbolteaeLFYP116</strain>
    </source>
</reference>
<evidence type="ECO:0000256" key="5">
    <source>
        <dbReference type="ARBA" id="ARBA00022842"/>
    </source>
</evidence>
<dbReference type="RefSeq" id="WP_002574385.1">
    <property type="nucleotide sequence ID" value="NZ_BAABZS010000001.1"/>
</dbReference>
<evidence type="ECO:0000256" key="3">
    <source>
        <dbReference type="ARBA" id="ARBA00022741"/>
    </source>
</evidence>
<dbReference type="Gene3D" id="3.40.50.300">
    <property type="entry name" value="P-loop containing nucleotide triphosphate hydrolases"/>
    <property type="match status" value="1"/>
</dbReference>
<keyword evidence="6" id="KW-0315">Glutamine amidotransferase</keyword>
<dbReference type="InterPro" id="IPR004484">
    <property type="entry name" value="CbiA/CobB_synth"/>
</dbReference>
<dbReference type="InterPro" id="IPR029062">
    <property type="entry name" value="Class_I_gatase-like"/>
</dbReference>
<dbReference type="PANTHER" id="PTHR43873">
    <property type="entry name" value="COBYRINATE A,C-DIAMIDE SYNTHASE"/>
    <property type="match status" value="1"/>
</dbReference>
<evidence type="ECO:0000256" key="4">
    <source>
        <dbReference type="ARBA" id="ARBA00022840"/>
    </source>
</evidence>
<accession>A0A6N2SWF6</accession>
<evidence type="ECO:0000256" key="1">
    <source>
        <dbReference type="ARBA" id="ARBA00001946"/>
    </source>
</evidence>
<protein>
    <submittedName>
        <fullName evidence="10">Cobyrinic acid A,C-diamide synthase</fullName>
    </submittedName>
</protein>
<keyword evidence="4" id="KW-0067">ATP-binding</keyword>
<name>A0A6N2SWF6_9FIRM</name>
<evidence type="ECO:0000256" key="2">
    <source>
        <dbReference type="ARBA" id="ARBA00022598"/>
    </source>
</evidence>
<comment type="cofactor">
    <cofactor evidence="1">
        <name>Mg(2+)</name>
        <dbReference type="ChEBI" id="CHEBI:18420"/>
    </cofactor>
</comment>
<feature type="region of interest" description="Disordered" evidence="7">
    <location>
        <begin position="310"/>
        <end position="341"/>
    </location>
</feature>
<evidence type="ECO:0000259" key="8">
    <source>
        <dbReference type="Pfam" id="PF01656"/>
    </source>
</evidence>
<dbReference type="InterPro" id="IPR011698">
    <property type="entry name" value="GATase_3"/>
</dbReference>
<evidence type="ECO:0000313" key="10">
    <source>
        <dbReference type="EMBL" id="VYS96601.1"/>
    </source>
</evidence>